<dbReference type="InterPro" id="IPR036661">
    <property type="entry name" value="Luciferase-like_sf"/>
</dbReference>
<sequence length="281" mass="31764">MQFAIDIPHFGPFSDPHLVAELAHEAEEEGWDGFFLWDHINYRIAGSSEPLVVADPWIQLAAIALRTKRIKIGPMVTPLPRRQPWKLARETVTLDLLSEGRLIFGIGLGSDRSREYSDFGGPTDAKVRGEMLDEGLAILTQLWSGEEVSYKGQHYQLSQVQFLPKPLQQPRIPIWVAGNWPHKKPFRRAAQWDGVFPLMVERALTPDDFREILDYTSAQRTLTTPFEVIVGGLTSGTDKASDAAQVASFAEVGGTWWLESFYPRHTLEQVRQRIHQGPPQL</sequence>
<evidence type="ECO:0000256" key="2">
    <source>
        <dbReference type="ARBA" id="ARBA00022643"/>
    </source>
</evidence>
<evidence type="ECO:0000313" key="6">
    <source>
        <dbReference type="EMBL" id="GHO50221.1"/>
    </source>
</evidence>
<evidence type="ECO:0000313" key="7">
    <source>
        <dbReference type="Proteomes" id="UP000612362"/>
    </source>
</evidence>
<protein>
    <submittedName>
        <fullName evidence="6">Luciferase-like protein</fullName>
    </submittedName>
</protein>
<evidence type="ECO:0000256" key="3">
    <source>
        <dbReference type="ARBA" id="ARBA00023002"/>
    </source>
</evidence>
<dbReference type="InterPro" id="IPR011251">
    <property type="entry name" value="Luciferase-like_dom"/>
</dbReference>
<dbReference type="SUPFAM" id="SSF51679">
    <property type="entry name" value="Bacterial luciferase-like"/>
    <property type="match status" value="1"/>
</dbReference>
<dbReference type="InterPro" id="IPR050172">
    <property type="entry name" value="SsuD_RutA_monooxygenase"/>
</dbReference>
<keyword evidence="2" id="KW-0288">FMN</keyword>
<dbReference type="Proteomes" id="UP000612362">
    <property type="component" value="Unassembled WGS sequence"/>
</dbReference>
<dbReference type="Pfam" id="PF00296">
    <property type="entry name" value="Bac_luciferase"/>
    <property type="match status" value="1"/>
</dbReference>
<keyword evidence="1" id="KW-0285">Flavoprotein</keyword>
<dbReference type="EMBL" id="BNJF01000007">
    <property type="protein sequence ID" value="GHO50221.1"/>
    <property type="molecule type" value="Genomic_DNA"/>
</dbReference>
<dbReference type="Gene3D" id="3.20.20.30">
    <property type="entry name" value="Luciferase-like domain"/>
    <property type="match status" value="1"/>
</dbReference>
<keyword evidence="3" id="KW-0560">Oxidoreductase</keyword>
<dbReference type="PANTHER" id="PTHR42847">
    <property type="entry name" value="ALKANESULFONATE MONOOXYGENASE"/>
    <property type="match status" value="1"/>
</dbReference>
<dbReference type="GO" id="GO:0046306">
    <property type="term" value="P:alkanesulfonate catabolic process"/>
    <property type="evidence" value="ECO:0007669"/>
    <property type="project" value="TreeGrafter"/>
</dbReference>
<comment type="caution">
    <text evidence="6">The sequence shown here is derived from an EMBL/GenBank/DDBJ whole genome shotgun (WGS) entry which is preliminary data.</text>
</comment>
<gene>
    <name evidence="6" type="ORF">KSX_83840</name>
</gene>
<proteinExistence type="predicted"/>
<keyword evidence="4" id="KW-0503">Monooxygenase</keyword>
<dbReference type="RefSeq" id="WP_220199272.1">
    <property type="nucleotide sequence ID" value="NZ_BNJF01000007.1"/>
</dbReference>
<dbReference type="AlphaFoldDB" id="A0A8J3IA43"/>
<feature type="domain" description="Luciferase-like" evidence="5">
    <location>
        <begin position="16"/>
        <end position="247"/>
    </location>
</feature>
<dbReference type="PANTHER" id="PTHR42847:SF4">
    <property type="entry name" value="ALKANESULFONATE MONOOXYGENASE-RELATED"/>
    <property type="match status" value="1"/>
</dbReference>
<evidence type="ECO:0000256" key="1">
    <source>
        <dbReference type="ARBA" id="ARBA00022630"/>
    </source>
</evidence>
<evidence type="ECO:0000256" key="4">
    <source>
        <dbReference type="ARBA" id="ARBA00023033"/>
    </source>
</evidence>
<dbReference type="GO" id="GO:0008726">
    <property type="term" value="F:alkanesulfonate monooxygenase activity"/>
    <property type="evidence" value="ECO:0007669"/>
    <property type="project" value="TreeGrafter"/>
</dbReference>
<organism evidence="6 7">
    <name type="scientific">Ktedonospora formicarum</name>
    <dbReference type="NCBI Taxonomy" id="2778364"/>
    <lineage>
        <taxon>Bacteria</taxon>
        <taxon>Bacillati</taxon>
        <taxon>Chloroflexota</taxon>
        <taxon>Ktedonobacteria</taxon>
        <taxon>Ktedonobacterales</taxon>
        <taxon>Ktedonobacteraceae</taxon>
        <taxon>Ktedonospora</taxon>
    </lineage>
</organism>
<name>A0A8J3IA43_9CHLR</name>
<reference evidence="6" key="1">
    <citation type="submission" date="2020-10" db="EMBL/GenBank/DDBJ databases">
        <title>Taxonomic study of unclassified bacteria belonging to the class Ktedonobacteria.</title>
        <authorList>
            <person name="Yabe S."/>
            <person name="Wang C.M."/>
            <person name="Zheng Y."/>
            <person name="Sakai Y."/>
            <person name="Cavaletti L."/>
            <person name="Monciardini P."/>
            <person name="Donadio S."/>
        </authorList>
    </citation>
    <scope>NUCLEOTIDE SEQUENCE</scope>
    <source>
        <strain evidence="6">SOSP1-1</strain>
    </source>
</reference>
<evidence type="ECO:0000259" key="5">
    <source>
        <dbReference type="Pfam" id="PF00296"/>
    </source>
</evidence>
<accession>A0A8J3IA43</accession>
<keyword evidence="7" id="KW-1185">Reference proteome</keyword>